<dbReference type="Pfam" id="PF13175">
    <property type="entry name" value="AAA_15"/>
    <property type="match status" value="1"/>
</dbReference>
<proteinExistence type="predicted"/>
<sequence length="49" mass="5298">MQIQHLEIANFRKLLSVRIDLAAETTLLVGANNSGKSSAMLAIAQMSQI</sequence>
<evidence type="ECO:0000313" key="2">
    <source>
        <dbReference type="EMBL" id="KWV69177.1"/>
    </source>
</evidence>
<dbReference type="Proteomes" id="UP000061348">
    <property type="component" value="Unassembled WGS sequence"/>
</dbReference>
<dbReference type="Gene3D" id="3.40.50.300">
    <property type="entry name" value="P-loop containing nucleotide triphosphate hydrolases"/>
    <property type="match status" value="1"/>
</dbReference>
<dbReference type="AlphaFoldDB" id="A0A125QCM0"/>
<evidence type="ECO:0000313" key="3">
    <source>
        <dbReference type="Proteomes" id="UP000061348"/>
    </source>
</evidence>
<evidence type="ECO:0000259" key="1">
    <source>
        <dbReference type="Pfam" id="PF13175"/>
    </source>
</evidence>
<dbReference type="SUPFAM" id="SSF52540">
    <property type="entry name" value="P-loop containing nucleoside triphosphate hydrolases"/>
    <property type="match status" value="1"/>
</dbReference>
<organism evidence="2 3">
    <name type="scientific">Pseudomonas fluorescens</name>
    <dbReference type="NCBI Taxonomy" id="294"/>
    <lineage>
        <taxon>Bacteria</taxon>
        <taxon>Pseudomonadati</taxon>
        <taxon>Pseudomonadota</taxon>
        <taxon>Gammaproteobacteria</taxon>
        <taxon>Pseudomonadales</taxon>
        <taxon>Pseudomonadaceae</taxon>
        <taxon>Pseudomonas</taxon>
    </lineage>
</organism>
<gene>
    <name evidence="2" type="primary">recF_4</name>
    <name evidence="2" type="ORF">PFLmoz3_06293</name>
</gene>
<dbReference type="PATRIC" id="fig|294.194.peg.7005"/>
<comment type="caution">
    <text evidence="2">The sequence shown here is derived from an EMBL/GenBank/DDBJ whole genome shotgun (WGS) entry which is preliminary data.</text>
</comment>
<protein>
    <submittedName>
        <fullName evidence="2">DNA replication and repair protein RecF</fullName>
    </submittedName>
</protein>
<feature type="domain" description="Endonuclease GajA/Old nuclease/RecF-like AAA" evidence="1">
    <location>
        <begin position="1"/>
        <end position="46"/>
    </location>
</feature>
<dbReference type="EMBL" id="LCYA01000323">
    <property type="protein sequence ID" value="KWV69177.1"/>
    <property type="molecule type" value="Genomic_DNA"/>
</dbReference>
<name>A0A125QCM0_PSEFL</name>
<reference evidence="2 3" key="1">
    <citation type="submission" date="2015-05" db="EMBL/GenBank/DDBJ databases">
        <title>A genomic and transcriptomic approach to investigate the blue pigment phenotype in Pseudomonas fluorescens.</title>
        <authorList>
            <person name="Andreani N.A."/>
            <person name="Cardazzo B."/>
        </authorList>
    </citation>
    <scope>NUCLEOTIDE SEQUENCE [LARGE SCALE GENOMIC DNA]</scope>
    <source>
        <strain evidence="2 3">Ps_22</strain>
    </source>
</reference>
<dbReference type="InterPro" id="IPR041685">
    <property type="entry name" value="AAA_GajA/Old/RecF-like"/>
</dbReference>
<accession>A0A125QCM0</accession>
<dbReference type="InterPro" id="IPR027417">
    <property type="entry name" value="P-loop_NTPase"/>
</dbReference>